<feature type="transmembrane region" description="Helical" evidence="11">
    <location>
        <begin position="445"/>
        <end position="465"/>
    </location>
</feature>
<keyword evidence="4" id="KW-1003">Cell membrane</keyword>
<dbReference type="Pfam" id="PF08345">
    <property type="entry name" value="YscJ_FliF_C"/>
    <property type="match status" value="1"/>
</dbReference>
<dbReference type="OrthoDB" id="9807026at2"/>
<dbReference type="GO" id="GO:0009431">
    <property type="term" value="C:bacterial-type flagellum basal body, MS ring"/>
    <property type="evidence" value="ECO:0007669"/>
    <property type="project" value="InterPro"/>
</dbReference>
<comment type="caution">
    <text evidence="14">The sequence shown here is derived from an EMBL/GenBank/DDBJ whole genome shotgun (WGS) entry which is preliminary data.</text>
</comment>
<evidence type="ECO:0000256" key="9">
    <source>
        <dbReference type="PIRNR" id="PIRNR004862"/>
    </source>
</evidence>
<dbReference type="InterPro" id="IPR043427">
    <property type="entry name" value="YscJ/FliF"/>
</dbReference>
<dbReference type="STRING" id="1236971.JCM9152_589"/>
<evidence type="ECO:0000256" key="8">
    <source>
        <dbReference type="ARBA" id="ARBA00023143"/>
    </source>
</evidence>
<feature type="domain" description="Flagellar M-ring C-terminal" evidence="13">
    <location>
        <begin position="259"/>
        <end position="396"/>
    </location>
</feature>
<dbReference type="Pfam" id="PF01514">
    <property type="entry name" value="YscJ_FliF"/>
    <property type="match status" value="1"/>
</dbReference>
<accession>W4QB94</accession>
<evidence type="ECO:0000259" key="13">
    <source>
        <dbReference type="Pfam" id="PF08345"/>
    </source>
</evidence>
<evidence type="ECO:0000256" key="2">
    <source>
        <dbReference type="ARBA" id="ARBA00004651"/>
    </source>
</evidence>
<dbReference type="EMBL" id="BAUU01000003">
    <property type="protein sequence ID" value="GAE29242.1"/>
    <property type="molecule type" value="Genomic_DNA"/>
</dbReference>
<evidence type="ECO:0000256" key="1">
    <source>
        <dbReference type="ARBA" id="ARBA00004117"/>
    </source>
</evidence>
<reference evidence="14" key="1">
    <citation type="journal article" date="2014" name="Genome Announc.">
        <title>Draft Genome Sequences of Three Alkaliphilic Bacillus Strains, Bacillus wakoensis JCM 9140T, Bacillus akibai JCM 9157T, and Bacillus hemicellulosilyticus JCM 9152T.</title>
        <authorList>
            <person name="Yuki M."/>
            <person name="Oshima K."/>
            <person name="Suda W."/>
            <person name="Oshida Y."/>
            <person name="Kitamura K."/>
            <person name="Iida T."/>
            <person name="Hattori M."/>
            <person name="Ohkuma M."/>
        </authorList>
    </citation>
    <scope>NUCLEOTIDE SEQUENCE [LARGE SCALE GENOMIC DNA]</scope>
    <source>
        <strain evidence="14">JCM 9152</strain>
    </source>
</reference>
<dbReference type="GO" id="GO:0071973">
    <property type="term" value="P:bacterial-type flagellum-dependent cell motility"/>
    <property type="evidence" value="ECO:0007669"/>
    <property type="project" value="InterPro"/>
</dbReference>
<feature type="domain" description="Flagellar M-ring N-terminal" evidence="12">
    <location>
        <begin position="46"/>
        <end position="219"/>
    </location>
</feature>
<dbReference type="PANTHER" id="PTHR30046">
    <property type="entry name" value="FLAGELLAR M-RING PROTEIN"/>
    <property type="match status" value="1"/>
</dbReference>
<name>W4QB94_9BACI</name>
<dbReference type="InterPro" id="IPR000067">
    <property type="entry name" value="FlgMring_FliF"/>
</dbReference>
<dbReference type="GO" id="GO:0005886">
    <property type="term" value="C:plasma membrane"/>
    <property type="evidence" value="ECO:0007669"/>
    <property type="project" value="UniProtKB-SubCell"/>
</dbReference>
<keyword evidence="15" id="KW-1185">Reference proteome</keyword>
<keyword evidence="8 9" id="KW-0975">Bacterial flagellum</keyword>
<sequence>MNEKLMNYKEKINELWKERSKKQQVVIISAIVSIILALALVAFFSTRTNYEPLYSNLTLAETGQIKETLDARGVPSTVSESGTSILVPKDLVDTLKVELAAEGLPSSGTIDYSFIQDQMGFGMTDNEFNVMERASMQTELARLIRNMNGVNNANVMITLPEESVWLNAAQDSSTAAVVLDLAPGHQLDSSQVRALYHLVSRSVPNLPIDNIVISDQMFNDYYYEDQDNETQTTLTAFEQQRAIKNEIERDLTRNLHQMLGTMVGQDSVVVSVTTDIDFTQENRTEELVEPVDIDNIEGIAVSIERIEEAYSGEGFEEGGVEGTGDGIPNYPGALGQGPVDWERTEERINNEVNRINRDIVESPYKIRDLGIQVMVEPPEGLETLPQDQLNDIQQILGTIVRTSISSVYADELTEDEIEGKIVVSSHPFDGRVVMDQEPMMTISTWVYVVGGVLVALILLLLFIVMRNRRMREEDSVDESLATNAPFDLPDLPDEDTSEGAAKRRQLEKLAKEKPEDFSKLLRTWLSED</sequence>
<evidence type="ECO:0000313" key="15">
    <source>
        <dbReference type="Proteomes" id="UP000018895"/>
    </source>
</evidence>
<dbReference type="Proteomes" id="UP000018895">
    <property type="component" value="Unassembled WGS sequence"/>
</dbReference>
<keyword evidence="5 11" id="KW-0812">Transmembrane</keyword>
<dbReference type="InterPro" id="IPR013556">
    <property type="entry name" value="Flag_M-ring_C"/>
</dbReference>
<dbReference type="GO" id="GO:0003774">
    <property type="term" value="F:cytoskeletal motor activity"/>
    <property type="evidence" value="ECO:0007669"/>
    <property type="project" value="InterPro"/>
</dbReference>
<comment type="subcellular location">
    <subcellularLocation>
        <location evidence="1 9">Bacterial flagellum basal body</location>
    </subcellularLocation>
    <subcellularLocation>
        <location evidence="2">Cell membrane</location>
        <topology evidence="2">Multi-pass membrane protein</topology>
    </subcellularLocation>
</comment>
<evidence type="ECO:0000259" key="12">
    <source>
        <dbReference type="Pfam" id="PF01514"/>
    </source>
</evidence>
<dbReference type="InterPro" id="IPR045851">
    <property type="entry name" value="AMP-bd_C_sf"/>
</dbReference>
<dbReference type="AlphaFoldDB" id="W4QB94"/>
<evidence type="ECO:0000256" key="3">
    <source>
        <dbReference type="ARBA" id="ARBA00007971"/>
    </source>
</evidence>
<evidence type="ECO:0000256" key="6">
    <source>
        <dbReference type="ARBA" id="ARBA00022989"/>
    </source>
</evidence>
<keyword evidence="14" id="KW-0966">Cell projection</keyword>
<dbReference type="Gene3D" id="3.30.300.30">
    <property type="match status" value="1"/>
</dbReference>
<evidence type="ECO:0000256" key="10">
    <source>
        <dbReference type="SAM" id="MobiDB-lite"/>
    </source>
</evidence>
<proteinExistence type="inferred from homology"/>
<evidence type="ECO:0000256" key="7">
    <source>
        <dbReference type="ARBA" id="ARBA00023136"/>
    </source>
</evidence>
<feature type="region of interest" description="Disordered" evidence="10">
    <location>
        <begin position="474"/>
        <end position="508"/>
    </location>
</feature>
<keyword evidence="14" id="KW-0282">Flagellum</keyword>
<dbReference type="InterPro" id="IPR006182">
    <property type="entry name" value="FliF_N_dom"/>
</dbReference>
<evidence type="ECO:0000313" key="14">
    <source>
        <dbReference type="EMBL" id="GAE29242.1"/>
    </source>
</evidence>
<dbReference type="PIRSF" id="PIRSF004862">
    <property type="entry name" value="FliF"/>
    <property type="match status" value="1"/>
</dbReference>
<dbReference type="PANTHER" id="PTHR30046:SF0">
    <property type="entry name" value="FLAGELLAR M-RING PROTEIN"/>
    <property type="match status" value="1"/>
</dbReference>
<evidence type="ECO:0000256" key="4">
    <source>
        <dbReference type="ARBA" id="ARBA00022475"/>
    </source>
</evidence>
<dbReference type="RefSeq" id="WP_035340572.1">
    <property type="nucleotide sequence ID" value="NZ_BAUU01000003.1"/>
</dbReference>
<dbReference type="PRINTS" id="PR01009">
    <property type="entry name" value="FLGMRINGFLIF"/>
</dbReference>
<keyword evidence="7 11" id="KW-0472">Membrane</keyword>
<feature type="transmembrane region" description="Helical" evidence="11">
    <location>
        <begin position="25"/>
        <end position="44"/>
    </location>
</feature>
<dbReference type="NCBIfam" id="TIGR00206">
    <property type="entry name" value="fliF"/>
    <property type="match status" value="1"/>
</dbReference>
<gene>
    <name evidence="14" type="ORF">JCM9152_589</name>
</gene>
<evidence type="ECO:0000256" key="11">
    <source>
        <dbReference type="SAM" id="Phobius"/>
    </source>
</evidence>
<protein>
    <recommendedName>
        <fullName evidence="9">Flagellar M-ring protein</fullName>
    </recommendedName>
</protein>
<keyword evidence="14" id="KW-0969">Cilium</keyword>
<organism evidence="14 15">
    <name type="scientific">Halalkalibacter hemicellulosilyticusJCM 9152</name>
    <dbReference type="NCBI Taxonomy" id="1236971"/>
    <lineage>
        <taxon>Bacteria</taxon>
        <taxon>Bacillati</taxon>
        <taxon>Bacillota</taxon>
        <taxon>Bacilli</taxon>
        <taxon>Bacillales</taxon>
        <taxon>Bacillaceae</taxon>
        <taxon>Halalkalibacter</taxon>
    </lineage>
</organism>
<evidence type="ECO:0000256" key="5">
    <source>
        <dbReference type="ARBA" id="ARBA00022692"/>
    </source>
</evidence>
<comment type="function">
    <text evidence="9">The M ring may be actively involved in energy transduction.</text>
</comment>
<keyword evidence="6 11" id="KW-1133">Transmembrane helix</keyword>
<comment type="similarity">
    <text evidence="3 9">Belongs to the FliF family.</text>
</comment>